<dbReference type="Pfam" id="PF00120">
    <property type="entry name" value="Gln-synt_C"/>
    <property type="match status" value="1"/>
</dbReference>
<dbReference type="AlphaFoldDB" id="A0A8G2FFW2"/>
<dbReference type="InterPro" id="IPR027303">
    <property type="entry name" value="Gln_synth_gly_rich_site"/>
</dbReference>
<organism evidence="10 11">
    <name type="scientific">Acidiphilium rubrum</name>
    <dbReference type="NCBI Taxonomy" id="526"/>
    <lineage>
        <taxon>Bacteria</taxon>
        <taxon>Pseudomonadati</taxon>
        <taxon>Pseudomonadota</taxon>
        <taxon>Alphaproteobacteria</taxon>
        <taxon>Acetobacterales</taxon>
        <taxon>Acidocellaceae</taxon>
        <taxon>Acidiphilium</taxon>
    </lineage>
</organism>
<dbReference type="GO" id="GO:0004356">
    <property type="term" value="F:glutamine synthetase activity"/>
    <property type="evidence" value="ECO:0007669"/>
    <property type="project" value="InterPro"/>
</dbReference>
<dbReference type="PANTHER" id="PTHR43785">
    <property type="entry name" value="GAMMA-GLUTAMYLPUTRESCINE SYNTHETASE"/>
    <property type="match status" value="1"/>
</dbReference>
<gene>
    <name evidence="10" type="ORF">SAMN05421828_106101</name>
</gene>
<dbReference type="GO" id="GO:0006598">
    <property type="term" value="P:polyamine catabolic process"/>
    <property type="evidence" value="ECO:0007669"/>
    <property type="project" value="TreeGrafter"/>
</dbReference>
<dbReference type="OrthoDB" id="9807095at2"/>
<dbReference type="PROSITE" id="PS00181">
    <property type="entry name" value="GLNA_ATP"/>
    <property type="match status" value="1"/>
</dbReference>
<evidence type="ECO:0000256" key="5">
    <source>
        <dbReference type="ARBA" id="ARBA00022840"/>
    </source>
</evidence>
<dbReference type="SUPFAM" id="SSF54368">
    <property type="entry name" value="Glutamine synthetase, N-terminal domain"/>
    <property type="match status" value="1"/>
</dbReference>
<dbReference type="InterPro" id="IPR014746">
    <property type="entry name" value="Gln_synth/guanido_kin_cat_dom"/>
</dbReference>
<accession>A0A8G2FFW2</accession>
<name>A0A8G2FFW2_ACIRU</name>
<evidence type="ECO:0000313" key="10">
    <source>
        <dbReference type="EMBL" id="SIQ56733.1"/>
    </source>
</evidence>
<evidence type="ECO:0000259" key="9">
    <source>
        <dbReference type="PROSITE" id="PS51987"/>
    </source>
</evidence>
<dbReference type="SUPFAM" id="SSF55931">
    <property type="entry name" value="Glutamine synthetase/guanido kinase"/>
    <property type="match status" value="1"/>
</dbReference>
<evidence type="ECO:0000256" key="3">
    <source>
        <dbReference type="ARBA" id="ARBA00022598"/>
    </source>
</evidence>
<feature type="domain" description="GS catalytic" evidence="9">
    <location>
        <begin position="112"/>
        <end position="446"/>
    </location>
</feature>
<evidence type="ECO:0000256" key="4">
    <source>
        <dbReference type="ARBA" id="ARBA00022741"/>
    </source>
</evidence>
<evidence type="ECO:0000313" key="11">
    <source>
        <dbReference type="Proteomes" id="UP000186308"/>
    </source>
</evidence>
<dbReference type="Gene3D" id="3.10.20.70">
    <property type="entry name" value="Glutamine synthetase, N-terminal domain"/>
    <property type="match status" value="1"/>
</dbReference>
<dbReference type="Proteomes" id="UP000186308">
    <property type="component" value="Unassembled WGS sequence"/>
</dbReference>
<protein>
    <submittedName>
        <fullName evidence="10">L-glutamine synthetase</fullName>
    </submittedName>
</protein>
<keyword evidence="3" id="KW-0436">Ligase</keyword>
<dbReference type="PROSITE" id="PS51987">
    <property type="entry name" value="GS_CATALYTIC"/>
    <property type="match status" value="1"/>
</dbReference>
<reference evidence="10 11" key="1">
    <citation type="submission" date="2017-01" db="EMBL/GenBank/DDBJ databases">
        <authorList>
            <person name="Varghese N."/>
            <person name="Submissions S."/>
        </authorList>
    </citation>
    <scope>NUCLEOTIDE SEQUENCE [LARGE SCALE GENOMIC DNA]</scope>
    <source>
        <strain evidence="10 11">ATCC 35905</strain>
    </source>
</reference>
<dbReference type="GO" id="GO:0006542">
    <property type="term" value="P:glutamine biosynthetic process"/>
    <property type="evidence" value="ECO:0007669"/>
    <property type="project" value="InterPro"/>
</dbReference>
<keyword evidence="5" id="KW-0067">ATP-binding</keyword>
<dbReference type="PANTHER" id="PTHR43785:SF3">
    <property type="entry name" value="GS CATALYTIC DOMAIN-CONTAINING PROTEIN"/>
    <property type="match status" value="1"/>
</dbReference>
<dbReference type="RefSeq" id="WP_029311318.1">
    <property type="nucleotide sequence ID" value="NZ_FTNE01000006.1"/>
</dbReference>
<keyword evidence="4" id="KW-0547">Nucleotide-binding</keyword>
<dbReference type="SMART" id="SM01230">
    <property type="entry name" value="Gln-synt_C"/>
    <property type="match status" value="1"/>
</dbReference>
<dbReference type="InterPro" id="IPR008146">
    <property type="entry name" value="Gln_synth_cat_dom"/>
</dbReference>
<proteinExistence type="inferred from homology"/>
<keyword evidence="11" id="KW-1185">Reference proteome</keyword>
<keyword evidence="6" id="KW-0460">Magnesium</keyword>
<dbReference type="GO" id="GO:0005524">
    <property type="term" value="F:ATP binding"/>
    <property type="evidence" value="ECO:0007669"/>
    <property type="project" value="UniProtKB-KW"/>
</dbReference>
<evidence type="ECO:0000256" key="1">
    <source>
        <dbReference type="ARBA" id="ARBA00001946"/>
    </source>
</evidence>
<comment type="similarity">
    <text evidence="2 7 8">Belongs to the glutamine synthetase family.</text>
</comment>
<sequence>MIDLIEWFNEHRITEVECLVPDITGIPRGKIMPAQKFHQGGAPRLPESVFIQSVTGEYPDDPDDILSDPAIIDIKLIADPSTVRLVPWAHEPTAQIIHDCHYANGKPVPIAPRQVLRQVMSLYAERGWKPVLAPELEFYLVGRNTDPDYPLVPPIGRSGRQETGRQAYSIDAVNEFDPLFEEMYDFCEIQELDLDTLIHEEGAAQVEINFLHGDPLNRADQVFLFKRTVREVALRHDIYATFMAKPMGQEPGSAMHVHQSVVDAETGENLFADRDGKPSALFLSFIGGLQKYIPAIMPIFAPNVNSYRRLTRFSNAPINLQWGHDNRTCGLRVPFGEPSAMRVENRVPGADANPYLAFAASLACGFLGMTEGLGATPPFKGSAYSQPYSLPRELSHALEMMEQSRPLNDILGEKLVQVFVAVKRLEYETYLRVISSWEREHLLLNV</sequence>
<comment type="cofactor">
    <cofactor evidence="1">
        <name>Mg(2+)</name>
        <dbReference type="ChEBI" id="CHEBI:18420"/>
    </cofactor>
</comment>
<dbReference type="Gene3D" id="3.30.590.10">
    <property type="entry name" value="Glutamine synthetase/guanido kinase, catalytic domain"/>
    <property type="match status" value="1"/>
</dbReference>
<dbReference type="EMBL" id="FTNE01000006">
    <property type="protein sequence ID" value="SIQ56733.1"/>
    <property type="molecule type" value="Genomic_DNA"/>
</dbReference>
<evidence type="ECO:0000256" key="6">
    <source>
        <dbReference type="ARBA" id="ARBA00022842"/>
    </source>
</evidence>
<evidence type="ECO:0000256" key="8">
    <source>
        <dbReference type="RuleBase" id="RU000384"/>
    </source>
</evidence>
<evidence type="ECO:0000256" key="2">
    <source>
        <dbReference type="ARBA" id="ARBA00009897"/>
    </source>
</evidence>
<comment type="caution">
    <text evidence="10">The sequence shown here is derived from an EMBL/GenBank/DDBJ whole genome shotgun (WGS) entry which is preliminary data.</text>
</comment>
<evidence type="ECO:0000256" key="7">
    <source>
        <dbReference type="PROSITE-ProRule" id="PRU01331"/>
    </source>
</evidence>
<dbReference type="InterPro" id="IPR036651">
    <property type="entry name" value="Gln_synt_N_sf"/>
</dbReference>
<dbReference type="FunFam" id="3.30.590.10:FF:000005">
    <property type="entry name" value="Probable glutamine synthetase"/>
    <property type="match status" value="1"/>
</dbReference>